<dbReference type="NCBIfam" id="TIGR01663">
    <property type="entry name" value="PNK-3'Pase"/>
    <property type="match status" value="1"/>
</dbReference>
<evidence type="ECO:0000256" key="5">
    <source>
        <dbReference type="ARBA" id="ARBA00023242"/>
    </source>
</evidence>
<dbReference type="SUPFAM" id="SSF49879">
    <property type="entry name" value="SMAD/FHA domain"/>
    <property type="match status" value="1"/>
</dbReference>
<dbReference type="PANTHER" id="PTHR12083:SF9">
    <property type="entry name" value="BIFUNCTIONAL POLYNUCLEOTIDE PHOSPHATASE_KINASE"/>
    <property type="match status" value="1"/>
</dbReference>
<evidence type="ECO:0000256" key="2">
    <source>
        <dbReference type="ARBA" id="ARBA00022763"/>
    </source>
</evidence>
<protein>
    <recommendedName>
        <fullName evidence="6">PNK FHA domain-containing protein</fullName>
    </recommendedName>
</protein>
<dbReference type="PANTHER" id="PTHR12083">
    <property type="entry name" value="BIFUNCTIONAL POLYNUCLEOTIDE PHOSPHATASE/KINASE"/>
    <property type="match status" value="1"/>
</dbReference>
<dbReference type="SUPFAM" id="SSF56784">
    <property type="entry name" value="HAD-like"/>
    <property type="match status" value="1"/>
</dbReference>
<dbReference type="InterPro" id="IPR036412">
    <property type="entry name" value="HAD-like_sf"/>
</dbReference>
<dbReference type="Pfam" id="PF08645">
    <property type="entry name" value="PNK3P"/>
    <property type="match status" value="1"/>
</dbReference>
<keyword evidence="8" id="KW-1185">Reference proteome</keyword>
<evidence type="ECO:0000313" key="7">
    <source>
        <dbReference type="EnsemblMetazoa" id="XP_001948100.1"/>
    </source>
</evidence>
<dbReference type="FunFam" id="3.40.50.1000:FF:000078">
    <property type="entry name" value="Bifunctional polynucleotide phosphatase/kinase"/>
    <property type="match status" value="1"/>
</dbReference>
<dbReference type="EnsemblMetazoa" id="XM_001948065.5">
    <property type="protein sequence ID" value="XP_001948100.1"/>
    <property type="gene ID" value="LOC100161428"/>
</dbReference>
<feature type="domain" description="PNK FHA" evidence="6">
    <location>
        <begin position="15"/>
        <end position="83"/>
    </location>
</feature>
<evidence type="ECO:0000313" key="8">
    <source>
        <dbReference type="Proteomes" id="UP000007819"/>
    </source>
</evidence>
<evidence type="ECO:0000256" key="1">
    <source>
        <dbReference type="ARBA" id="ARBA00004123"/>
    </source>
</evidence>
<dbReference type="InterPro" id="IPR013954">
    <property type="entry name" value="PNK3P"/>
</dbReference>
<dbReference type="RefSeq" id="XP_001948100.1">
    <property type="nucleotide sequence ID" value="XM_001948065.4"/>
</dbReference>
<keyword evidence="5" id="KW-0539">Nucleus</keyword>
<dbReference type="KEGG" id="api:100161428"/>
<dbReference type="GO" id="GO:0003690">
    <property type="term" value="F:double-stranded DNA binding"/>
    <property type="evidence" value="ECO:0007669"/>
    <property type="project" value="TreeGrafter"/>
</dbReference>
<dbReference type="InterPro" id="IPR008984">
    <property type="entry name" value="SMAD_FHA_dom_sf"/>
</dbReference>
<evidence type="ECO:0000256" key="4">
    <source>
        <dbReference type="ARBA" id="ARBA00023204"/>
    </source>
</evidence>
<name>A0A8R2A3E3_ACYPI</name>
<sequence length="526" mass="59838">MSKLSVKTNDNVTLCVLVSDENPELKFILLDNEPLILGRTQQTGIVDQRMSKNQMKFVADYSTARVLVEQLGSNRSAVNNESMIKGEKRLLNHGDKVSLLFNSNFTYHLDFVTPPTYGVDSNKRTTNCLEKEISPKKPRSDSTSKWETRDGTLLVYNSSNIVHKNKIAAFDMDGTLIVTQSGKVFPVDENDWQIYSPEVITSIKKLSDDGYKIVIFTNQGGIGVNKVNEKTFKKKIENILKVIKTPVQVYIATRKDIYRKPAPGMWNILVSDYNGGLSIDMDKSLFCGDAAGRPARSSADGKQIKKDHSCCDRLFAMNIGLKFYTPEEYFLKESIEELYALPVFNPNDVMSNILYTDLTSKALFSPNKEMIIMVGCPGSGKSYFASNKLFCHDRMKIINRDTLGSWQKCVSEAKKYLSGVSWSVVIDNTNPDIESRKRFIDIAKSLKIPCRVFLMNVSKDHAKHNNKFRELTDRKHQKVSDAAIHFYFSKFQEPSKNEGIDEIVKINFVPHFKDPEHEKLYKMFLL</sequence>
<dbReference type="FunFam" id="3.40.50.300:FF:000737">
    <property type="entry name" value="Bifunctional polynucleotide phosphatase/kinase"/>
    <property type="match status" value="1"/>
</dbReference>
<dbReference type="OrthoDB" id="19045at2759"/>
<evidence type="ECO:0000256" key="3">
    <source>
        <dbReference type="ARBA" id="ARBA00022801"/>
    </source>
</evidence>
<dbReference type="GO" id="GO:0046404">
    <property type="term" value="F:ATP-dependent polydeoxyribonucleotide 5'-hydroxyl-kinase activity"/>
    <property type="evidence" value="ECO:0007669"/>
    <property type="project" value="InterPro"/>
</dbReference>
<evidence type="ECO:0000259" key="6">
    <source>
        <dbReference type="Pfam" id="PF17913"/>
    </source>
</evidence>
<dbReference type="NCBIfam" id="TIGR01662">
    <property type="entry name" value="HAD-SF-IIIA"/>
    <property type="match status" value="1"/>
</dbReference>
<dbReference type="InterPro" id="IPR023214">
    <property type="entry name" value="HAD_sf"/>
</dbReference>
<dbReference type="OMA" id="AADWKWW"/>
<dbReference type="InterPro" id="IPR006550">
    <property type="entry name" value="PNKP"/>
</dbReference>
<dbReference type="Pfam" id="PF13671">
    <property type="entry name" value="AAA_33"/>
    <property type="match status" value="1"/>
</dbReference>
<dbReference type="Gene3D" id="3.40.50.1000">
    <property type="entry name" value="HAD superfamily/HAD-like"/>
    <property type="match status" value="1"/>
</dbReference>
<reference evidence="7" key="2">
    <citation type="submission" date="2022-06" db="UniProtKB">
        <authorList>
            <consortium name="EnsemblMetazoa"/>
        </authorList>
    </citation>
    <scope>IDENTIFICATION</scope>
</reference>
<dbReference type="AlphaFoldDB" id="A0A8R2A3E3"/>
<dbReference type="InterPro" id="IPR006549">
    <property type="entry name" value="HAD-SF_hydro_IIIA"/>
</dbReference>
<dbReference type="GO" id="GO:0006281">
    <property type="term" value="P:DNA repair"/>
    <property type="evidence" value="ECO:0007669"/>
    <property type="project" value="UniProtKB-KW"/>
</dbReference>
<keyword evidence="4" id="KW-0234">DNA repair</keyword>
<keyword evidence="2" id="KW-0227">DNA damage</keyword>
<dbReference type="CTD" id="11284"/>
<dbReference type="GO" id="GO:0005634">
    <property type="term" value="C:nucleus"/>
    <property type="evidence" value="ECO:0007669"/>
    <property type="project" value="UniProtKB-SubCell"/>
</dbReference>
<proteinExistence type="predicted"/>
<comment type="subcellular location">
    <subcellularLocation>
        <location evidence="1">Nucleus</location>
    </subcellularLocation>
</comment>
<dbReference type="CDD" id="cd22671">
    <property type="entry name" value="FHA_APTX-like"/>
    <property type="match status" value="1"/>
</dbReference>
<reference evidence="8" key="1">
    <citation type="submission" date="2010-06" db="EMBL/GenBank/DDBJ databases">
        <authorList>
            <person name="Jiang H."/>
            <person name="Abraham K."/>
            <person name="Ali S."/>
            <person name="Alsbrooks S.L."/>
            <person name="Anim B.N."/>
            <person name="Anosike U.S."/>
            <person name="Attaway T."/>
            <person name="Bandaranaike D.P."/>
            <person name="Battles P.K."/>
            <person name="Bell S.N."/>
            <person name="Bell A.V."/>
            <person name="Beltran B."/>
            <person name="Bickham C."/>
            <person name="Bustamante Y."/>
            <person name="Caleb T."/>
            <person name="Canada A."/>
            <person name="Cardenas V."/>
            <person name="Carter K."/>
            <person name="Chacko J."/>
            <person name="Chandrabose M.N."/>
            <person name="Chavez D."/>
            <person name="Chavez A."/>
            <person name="Chen L."/>
            <person name="Chu H.-S."/>
            <person name="Claassen K.J."/>
            <person name="Cockrell R."/>
            <person name="Collins M."/>
            <person name="Cooper J.A."/>
            <person name="Cree A."/>
            <person name="Curry S.M."/>
            <person name="Da Y."/>
            <person name="Dao M.D."/>
            <person name="Das B."/>
            <person name="Davila M.-L."/>
            <person name="Davy-Carroll L."/>
            <person name="Denson S."/>
            <person name="Dinh H."/>
            <person name="Ebong V.E."/>
            <person name="Edwards J.R."/>
            <person name="Egan A."/>
            <person name="El-Daye J."/>
            <person name="Escobedo L."/>
            <person name="Fernandez S."/>
            <person name="Fernando P.R."/>
            <person name="Flagg N."/>
            <person name="Forbes L.D."/>
            <person name="Fowler R.G."/>
            <person name="Fu Q."/>
            <person name="Gabisi R.A."/>
            <person name="Ganer J."/>
            <person name="Garbino Pronczuk A."/>
            <person name="Garcia R.M."/>
            <person name="Garner T."/>
            <person name="Garrett T.E."/>
            <person name="Gonzalez D.A."/>
            <person name="Hamid H."/>
            <person name="Hawkins E.S."/>
            <person name="Hirani K."/>
            <person name="Hogues M.E."/>
            <person name="Hollins B."/>
            <person name="Hsiao C.-H."/>
            <person name="Jabil R."/>
            <person name="James M.L."/>
            <person name="Jhangiani S.N."/>
            <person name="Johnson B."/>
            <person name="Johnson Q."/>
            <person name="Joshi V."/>
            <person name="Kalu J.B."/>
            <person name="Kam C."/>
            <person name="Kashfia A."/>
            <person name="Keebler J."/>
            <person name="Kisamo H."/>
            <person name="Kovar C.L."/>
            <person name="Lago L.A."/>
            <person name="Lai C.-Y."/>
            <person name="Laidlaw J."/>
            <person name="Lara F."/>
            <person name="Le T.-K."/>
            <person name="Lee S.L."/>
            <person name="Legall F.H."/>
            <person name="Lemon S.J."/>
            <person name="Lewis L.R."/>
            <person name="Li B."/>
            <person name="Liu Y."/>
            <person name="Liu Y.-S."/>
            <person name="Lopez J."/>
            <person name="Lozado R.J."/>
            <person name="Lu J."/>
            <person name="Madu R.C."/>
            <person name="Maheshwari M."/>
            <person name="Maheshwari R."/>
            <person name="Malloy K."/>
            <person name="Martinez E."/>
            <person name="Mathew T."/>
            <person name="Mercado I.C."/>
            <person name="Mercado C."/>
            <person name="Meyer B."/>
            <person name="Montgomery K."/>
            <person name="Morgan M.B."/>
            <person name="Munidasa M."/>
            <person name="Nazareth L.V."/>
            <person name="Nelson J."/>
            <person name="Ng B.M."/>
            <person name="Nguyen N.B."/>
            <person name="Nguyen P.Q."/>
            <person name="Nguyen T."/>
            <person name="Obregon M."/>
            <person name="Okwuonu G.O."/>
            <person name="Onwere C.G."/>
            <person name="Orozco G."/>
            <person name="Parra A."/>
            <person name="Patel S."/>
            <person name="Patil S."/>
            <person name="Perez A."/>
            <person name="Perez Y."/>
            <person name="Pham C."/>
            <person name="Primus E.L."/>
            <person name="Pu L.-L."/>
            <person name="Puazo M."/>
            <person name="Qin X."/>
            <person name="Quiroz J.B."/>
            <person name="Reese J."/>
            <person name="Richards S."/>
            <person name="Rives C.M."/>
            <person name="Robberts R."/>
            <person name="Ruiz S.J."/>
            <person name="Ruiz M.J."/>
            <person name="Santibanez J."/>
            <person name="Schneider B.W."/>
            <person name="Sisson I."/>
            <person name="Smith M."/>
            <person name="Sodergren E."/>
            <person name="Song X.-Z."/>
            <person name="Song B.B."/>
            <person name="Summersgill H."/>
            <person name="Thelus R."/>
            <person name="Thornton R.D."/>
            <person name="Trejos Z.Y."/>
            <person name="Usmani K."/>
            <person name="Vattathil S."/>
            <person name="Villasana D."/>
            <person name="Walker D.L."/>
            <person name="Wang S."/>
            <person name="Wang K."/>
            <person name="White C.S."/>
            <person name="Williams A.C."/>
            <person name="Williamson J."/>
            <person name="Wilson K."/>
            <person name="Woghiren I.O."/>
            <person name="Woodworth J.R."/>
            <person name="Worley K.C."/>
            <person name="Wright R.A."/>
            <person name="Wu W."/>
            <person name="Young L."/>
            <person name="Zhang L."/>
            <person name="Zhang J."/>
            <person name="Zhu Y."/>
            <person name="Muzny D.M."/>
            <person name="Weinstock G."/>
            <person name="Gibbs R.A."/>
        </authorList>
    </citation>
    <scope>NUCLEOTIDE SEQUENCE [LARGE SCALE GENOMIC DNA]</scope>
    <source>
        <strain evidence="8">LSR1</strain>
    </source>
</reference>
<dbReference type="Gene3D" id="2.60.200.20">
    <property type="match status" value="1"/>
</dbReference>
<dbReference type="NCBIfam" id="TIGR01664">
    <property type="entry name" value="DNA-3'-Pase"/>
    <property type="match status" value="1"/>
</dbReference>
<dbReference type="CDD" id="cd01625">
    <property type="entry name" value="HAD_PNP"/>
    <property type="match status" value="1"/>
</dbReference>
<dbReference type="Gene3D" id="3.40.50.300">
    <property type="entry name" value="P-loop containing nucleotide triphosphate hydrolases"/>
    <property type="match status" value="1"/>
</dbReference>
<dbReference type="SUPFAM" id="SSF52540">
    <property type="entry name" value="P-loop containing nucleoside triphosphate hydrolases"/>
    <property type="match status" value="1"/>
</dbReference>
<dbReference type="InterPro" id="IPR006551">
    <property type="entry name" value="Polynucleotide_phosphatase"/>
</dbReference>
<dbReference type="GeneID" id="100161428"/>
<organism evidence="7 8">
    <name type="scientific">Acyrthosiphon pisum</name>
    <name type="common">Pea aphid</name>
    <dbReference type="NCBI Taxonomy" id="7029"/>
    <lineage>
        <taxon>Eukaryota</taxon>
        <taxon>Metazoa</taxon>
        <taxon>Ecdysozoa</taxon>
        <taxon>Arthropoda</taxon>
        <taxon>Hexapoda</taxon>
        <taxon>Insecta</taxon>
        <taxon>Pterygota</taxon>
        <taxon>Neoptera</taxon>
        <taxon>Paraneoptera</taxon>
        <taxon>Hemiptera</taxon>
        <taxon>Sternorrhyncha</taxon>
        <taxon>Aphidomorpha</taxon>
        <taxon>Aphidoidea</taxon>
        <taxon>Aphididae</taxon>
        <taxon>Macrosiphini</taxon>
        <taxon>Acyrthosiphon</taxon>
    </lineage>
</organism>
<dbReference type="GO" id="GO:0046403">
    <property type="term" value="F:polynucleotide 3'-phosphatase activity"/>
    <property type="evidence" value="ECO:0007669"/>
    <property type="project" value="InterPro"/>
</dbReference>
<dbReference type="InterPro" id="IPR041388">
    <property type="entry name" value="FHA_2"/>
</dbReference>
<dbReference type="InterPro" id="IPR027417">
    <property type="entry name" value="P-loop_NTPase"/>
</dbReference>
<accession>A0A8R2A3E3</accession>
<dbReference type="Pfam" id="PF17913">
    <property type="entry name" value="FHA_2"/>
    <property type="match status" value="1"/>
</dbReference>
<keyword evidence="3" id="KW-0378">Hydrolase</keyword>
<dbReference type="Proteomes" id="UP000007819">
    <property type="component" value="Chromosome A2"/>
</dbReference>